<keyword evidence="2" id="KW-1185">Reference proteome</keyword>
<sequence>MTDIYEHETESDEDCEVYFLKPVNEYNIVDKIKEANKELFAEQIDEGANSNDGNENNLELMALNGSRKVSFAANLEVYEPLSGISLKELENKLGKGQDQEDEQNPVHETENSTPNENLNPKLEIITEEESVTERDVENQENSKESSVCLDHHCENEEMMAPPHVEEVIEEICEEILVMDMENENKIESFNSCESPSTVQRKMLKQITFDYCEEDEQDNKSLTNLLISDNENYDDEEEEGESIENENTCLTIHEDGNEEDALDFNYNESLLEDSDNEKNLLETQNSLNLHAYKTEVQEDTEKAEYENDEDEDDKLSIIVASYLPDDTFDCDKASLTSSDNKCHHRSRRMPFHKRFSFKRKTKHSNVVGSTSSPYKNNNTTAANRRFQPPPEVTELKLHYKTCCEFKNAQQKLPKYTGYLSEYGLSRDQLLEREQKLRRKQHSMLQETLKTTEEEMRKMHDNERAFTSWLKNKMRFPINKTRNMFDVKRPFGLRKCTSVGGGGGTTAFTKDMHDNVTIPNAAATHYRSISAKFKKKK</sequence>
<dbReference type="RefSeq" id="XP_005190633.2">
    <property type="nucleotide sequence ID" value="XM_005190576.4"/>
</dbReference>
<feature type="region of interest" description="Disordered" evidence="1">
    <location>
        <begin position="93"/>
        <end position="121"/>
    </location>
</feature>
<dbReference type="VEuPathDB" id="VectorBase:MDOA012241"/>
<reference evidence="3" key="1">
    <citation type="submission" date="2025-08" db="UniProtKB">
        <authorList>
            <consortium name="RefSeq"/>
        </authorList>
    </citation>
    <scope>IDENTIFICATION</scope>
    <source>
        <strain evidence="3">Aabys</strain>
        <tissue evidence="3">Whole body</tissue>
    </source>
</reference>
<evidence type="ECO:0000313" key="3">
    <source>
        <dbReference type="RefSeq" id="XP_005190633.2"/>
    </source>
</evidence>
<evidence type="ECO:0000313" key="2">
    <source>
        <dbReference type="Proteomes" id="UP001652621"/>
    </source>
</evidence>
<protein>
    <submittedName>
        <fullName evidence="3">MATH and LRR domain-containing protein PFE0570w</fullName>
    </submittedName>
</protein>
<dbReference type="STRING" id="7370.A0A1I8N732"/>
<feature type="region of interest" description="Disordered" evidence="1">
    <location>
        <begin position="364"/>
        <end position="385"/>
    </location>
</feature>
<dbReference type="eggNOG" id="ENOG502SDTE">
    <property type="taxonomic scope" value="Eukaryota"/>
</dbReference>
<dbReference type="GeneID" id="101896194"/>
<name>A0A9J7I6P1_MUSDO</name>
<proteinExistence type="predicted"/>
<dbReference type="Proteomes" id="UP001652621">
    <property type="component" value="Unplaced"/>
</dbReference>
<feature type="compositionally biased region" description="Basic and acidic residues" evidence="1">
    <location>
        <begin position="93"/>
        <end position="110"/>
    </location>
</feature>
<dbReference type="VEuPathDB" id="VectorBase:MDOMA2_012484"/>
<organism evidence="2 3">
    <name type="scientific">Musca domestica</name>
    <name type="common">House fly</name>
    <dbReference type="NCBI Taxonomy" id="7370"/>
    <lineage>
        <taxon>Eukaryota</taxon>
        <taxon>Metazoa</taxon>
        <taxon>Ecdysozoa</taxon>
        <taxon>Arthropoda</taxon>
        <taxon>Hexapoda</taxon>
        <taxon>Insecta</taxon>
        <taxon>Pterygota</taxon>
        <taxon>Neoptera</taxon>
        <taxon>Endopterygota</taxon>
        <taxon>Diptera</taxon>
        <taxon>Brachycera</taxon>
        <taxon>Muscomorpha</taxon>
        <taxon>Muscoidea</taxon>
        <taxon>Muscidae</taxon>
        <taxon>Musca</taxon>
    </lineage>
</organism>
<gene>
    <name evidence="3" type="primary">LOC101896194</name>
</gene>
<feature type="compositionally biased region" description="Polar residues" evidence="1">
    <location>
        <begin position="364"/>
        <end position="381"/>
    </location>
</feature>
<dbReference type="OrthoDB" id="8046612at2759"/>
<evidence type="ECO:0000256" key="1">
    <source>
        <dbReference type="SAM" id="MobiDB-lite"/>
    </source>
</evidence>
<accession>A0A9J7I6P1</accession>